<dbReference type="EMBL" id="MBLM01000171">
    <property type="protein sequence ID" value="OHV28752.1"/>
    <property type="molecule type" value="Genomic_DNA"/>
</dbReference>
<dbReference type="Proteomes" id="UP000179627">
    <property type="component" value="Unassembled WGS sequence"/>
</dbReference>
<evidence type="ECO:0000313" key="2">
    <source>
        <dbReference type="EMBL" id="OHV28752.1"/>
    </source>
</evidence>
<keyword evidence="3" id="KW-1185">Reference proteome</keyword>
<sequence length="542" mass="53836">MRPDRRWRVPVAFGLVCLAAVVASVLTTAVPRTSASAAPRSVTSATLLCPDLGLDGRVPQLLDLVRGAGPGGAVQPSGGSALLDDDRQHDELLRLPPGAGPAGRSPGGRTGGGPLRLVAAGQAAAGLTATVTSPGSGAGPLRARCEQPRAHTWFAGPSTAAGRDPVLYWTNAGPRPARVDVGVVSPDGMSPRTEITIPPGRTVSRRLAALAPEAAATAIDIRTTAGRVLSWLVDRASGSGPEKATPVPPTAGPAARVLVGGLLTPAAAVRETRGPAADLVIAVPGRAATVRVTVLSPSGARVPAGLEAVRIPAGTTVHRPIALAPATASAVLVESTDGTGVVAALRLAGGGPDPVWVAGSMPERPRWTGQVSGDPVGMGAGPAPPGLVVAAAPVPRWTAGALVLVAPDRAATAWVDGTWVDVGAGRAVLAELPAGRTGARVVGSGGTLVATQVLGASPPVATPPTPGAGVFPAPADIPLFPVPVDPPAGAVSQTAVTLTAPVPRTVSAVVPLVGAWRYRSGPAPVADPRLLVGPAVSPEQRH</sequence>
<dbReference type="AlphaFoldDB" id="A0A1S1Q6K6"/>
<evidence type="ECO:0000256" key="1">
    <source>
        <dbReference type="SAM" id="MobiDB-lite"/>
    </source>
</evidence>
<feature type="compositionally biased region" description="Gly residues" evidence="1">
    <location>
        <begin position="105"/>
        <end position="114"/>
    </location>
</feature>
<dbReference type="Pfam" id="PF18986">
    <property type="entry name" value="DUF5719"/>
    <property type="match status" value="1"/>
</dbReference>
<organism evidence="2 3">
    <name type="scientific">Parafrankia colletiae</name>
    <dbReference type="NCBI Taxonomy" id="573497"/>
    <lineage>
        <taxon>Bacteria</taxon>
        <taxon>Bacillati</taxon>
        <taxon>Actinomycetota</taxon>
        <taxon>Actinomycetes</taxon>
        <taxon>Frankiales</taxon>
        <taxon>Frankiaceae</taxon>
        <taxon>Parafrankia</taxon>
    </lineage>
</organism>
<protein>
    <recommendedName>
        <fullName evidence="4">Secreted protein</fullName>
    </recommendedName>
</protein>
<gene>
    <name evidence="2" type="ORF">CC117_29885</name>
</gene>
<dbReference type="RefSeq" id="WP_071091596.1">
    <property type="nucleotide sequence ID" value="NZ_MBLM01000171.1"/>
</dbReference>
<feature type="region of interest" description="Disordered" evidence="1">
    <location>
        <begin position="91"/>
        <end position="114"/>
    </location>
</feature>
<accession>A0A1S1Q6K6</accession>
<dbReference type="InterPro" id="IPR043777">
    <property type="entry name" value="DUF5719"/>
</dbReference>
<reference evidence="3" key="1">
    <citation type="submission" date="2016-07" db="EMBL/GenBank/DDBJ databases">
        <title>Sequence Frankia sp. strain CcI1.17.</title>
        <authorList>
            <person name="Ghodhbane-Gtari F."/>
            <person name="Swanson E."/>
            <person name="Gueddou A."/>
            <person name="Morris K."/>
            <person name="Hezbri K."/>
            <person name="Ktari A."/>
            <person name="Nouioui I."/>
            <person name="Abebe-Akele F."/>
            <person name="Simpson S."/>
            <person name="Thomas K."/>
            <person name="Gtari M."/>
            <person name="Tisa L.S."/>
            <person name="Hurst S."/>
        </authorList>
    </citation>
    <scope>NUCLEOTIDE SEQUENCE [LARGE SCALE GENOMIC DNA]</scope>
    <source>
        <strain evidence="3">Cc1.17</strain>
    </source>
</reference>
<comment type="caution">
    <text evidence="2">The sequence shown here is derived from an EMBL/GenBank/DDBJ whole genome shotgun (WGS) entry which is preliminary data.</text>
</comment>
<evidence type="ECO:0008006" key="4">
    <source>
        <dbReference type="Google" id="ProtNLM"/>
    </source>
</evidence>
<name>A0A1S1Q6K6_9ACTN</name>
<evidence type="ECO:0000313" key="3">
    <source>
        <dbReference type="Proteomes" id="UP000179627"/>
    </source>
</evidence>
<proteinExistence type="predicted"/>